<sequence>MKEIRNIIPSELQKTGSTINVHYYSSPEVNFKRDIAGILSIASCDSTWRLFERTDRESIPYMAISEAECPRLPEGKAVSIPLVADQEEMPQLLLDLRTSHAVGWRDIILIYDNSI</sequence>
<dbReference type="EMBL" id="JABFTP020000124">
    <property type="protein sequence ID" value="KAL3278733.1"/>
    <property type="molecule type" value="Genomic_DNA"/>
</dbReference>
<reference evidence="1 2" key="1">
    <citation type="journal article" date="2021" name="BMC Biol.">
        <title>Horizontally acquired antibacterial genes associated with adaptive radiation of ladybird beetles.</title>
        <authorList>
            <person name="Li H.S."/>
            <person name="Tang X.F."/>
            <person name="Huang Y.H."/>
            <person name="Xu Z.Y."/>
            <person name="Chen M.L."/>
            <person name="Du X.Y."/>
            <person name="Qiu B.Y."/>
            <person name="Chen P.T."/>
            <person name="Zhang W."/>
            <person name="Slipinski A."/>
            <person name="Escalona H.E."/>
            <person name="Waterhouse R.M."/>
            <person name="Zwick A."/>
            <person name="Pang H."/>
        </authorList>
    </citation>
    <scope>NUCLEOTIDE SEQUENCE [LARGE SCALE GENOMIC DNA]</scope>
    <source>
        <strain evidence="1">SYSU2018</strain>
    </source>
</reference>
<accession>A0ABD2NIY4</accession>
<dbReference type="Proteomes" id="UP001516400">
    <property type="component" value="Unassembled WGS sequence"/>
</dbReference>
<gene>
    <name evidence="1" type="ORF">HHI36_016263</name>
</gene>
<proteinExistence type="predicted"/>
<comment type="caution">
    <text evidence="1">The sequence shown here is derived from an EMBL/GenBank/DDBJ whole genome shotgun (WGS) entry which is preliminary data.</text>
</comment>
<protein>
    <submittedName>
        <fullName evidence="1">Uncharacterized protein</fullName>
    </submittedName>
</protein>
<name>A0ABD2NIY4_9CUCU</name>
<dbReference type="AlphaFoldDB" id="A0ABD2NIY4"/>
<evidence type="ECO:0000313" key="2">
    <source>
        <dbReference type="Proteomes" id="UP001516400"/>
    </source>
</evidence>
<organism evidence="1 2">
    <name type="scientific">Cryptolaemus montrouzieri</name>
    <dbReference type="NCBI Taxonomy" id="559131"/>
    <lineage>
        <taxon>Eukaryota</taxon>
        <taxon>Metazoa</taxon>
        <taxon>Ecdysozoa</taxon>
        <taxon>Arthropoda</taxon>
        <taxon>Hexapoda</taxon>
        <taxon>Insecta</taxon>
        <taxon>Pterygota</taxon>
        <taxon>Neoptera</taxon>
        <taxon>Endopterygota</taxon>
        <taxon>Coleoptera</taxon>
        <taxon>Polyphaga</taxon>
        <taxon>Cucujiformia</taxon>
        <taxon>Coccinelloidea</taxon>
        <taxon>Coccinellidae</taxon>
        <taxon>Scymninae</taxon>
        <taxon>Scymnini</taxon>
        <taxon>Cryptolaemus</taxon>
    </lineage>
</organism>
<evidence type="ECO:0000313" key="1">
    <source>
        <dbReference type="EMBL" id="KAL3278733.1"/>
    </source>
</evidence>
<keyword evidence="2" id="KW-1185">Reference proteome</keyword>
<feature type="non-terminal residue" evidence="1">
    <location>
        <position position="115"/>
    </location>
</feature>